<dbReference type="AlphaFoldDB" id="Q17PB5"/>
<dbReference type="STRING" id="7159.Q17PB5"/>
<protein>
    <submittedName>
        <fullName evidence="2">AAEL000409-PA</fullName>
    </submittedName>
</protein>
<reference evidence="2" key="2">
    <citation type="journal article" date="2007" name="Science">
        <title>Genome sequence of Aedes aegypti, a major arbovirus vector.</title>
        <authorList>
            <person name="Nene V."/>
            <person name="Wortman J.R."/>
            <person name="Lawson D."/>
            <person name="Haas B."/>
            <person name="Kodira C."/>
            <person name="Tu Z.J."/>
            <person name="Loftus B."/>
            <person name="Xi Z."/>
            <person name="Megy K."/>
            <person name="Grabherr M."/>
            <person name="Ren Q."/>
            <person name="Zdobnov E.M."/>
            <person name="Lobo N.F."/>
            <person name="Campbell K.S."/>
            <person name="Brown S.E."/>
            <person name="Bonaldo M.F."/>
            <person name="Zhu J."/>
            <person name="Sinkins S.P."/>
            <person name="Hogenkamp D.G."/>
            <person name="Amedeo P."/>
            <person name="Arensburger P."/>
            <person name="Atkinson P.W."/>
            <person name="Bidwell S."/>
            <person name="Biedler J."/>
            <person name="Birney E."/>
            <person name="Bruggner R.V."/>
            <person name="Costas J."/>
            <person name="Coy M.R."/>
            <person name="Crabtree J."/>
            <person name="Crawford M."/>
            <person name="Debruyn B."/>
            <person name="Decaprio D."/>
            <person name="Eiglmeier K."/>
            <person name="Eisenstadt E."/>
            <person name="El-Dorry H."/>
            <person name="Gelbart W.M."/>
            <person name="Gomes S.L."/>
            <person name="Hammond M."/>
            <person name="Hannick L.I."/>
            <person name="Hogan J.R."/>
            <person name="Holmes M.H."/>
            <person name="Jaffe D."/>
            <person name="Johnston J.S."/>
            <person name="Kennedy R.C."/>
            <person name="Koo H."/>
            <person name="Kravitz S."/>
            <person name="Kriventseva E.V."/>
            <person name="Kulp D."/>
            <person name="Labutti K."/>
            <person name="Lee E."/>
            <person name="Li S."/>
            <person name="Lovin D.D."/>
            <person name="Mao C."/>
            <person name="Mauceli E."/>
            <person name="Menck C.F."/>
            <person name="Miller J.R."/>
            <person name="Montgomery P."/>
            <person name="Mori A."/>
            <person name="Nascimento A.L."/>
            <person name="Naveira H.F."/>
            <person name="Nusbaum C."/>
            <person name="O'leary S."/>
            <person name="Orvis J."/>
            <person name="Pertea M."/>
            <person name="Quesneville H."/>
            <person name="Reidenbach K.R."/>
            <person name="Rogers Y.H."/>
            <person name="Roth C.W."/>
            <person name="Schneider J.R."/>
            <person name="Schatz M."/>
            <person name="Shumway M."/>
            <person name="Stanke M."/>
            <person name="Stinson E.O."/>
            <person name="Tubio J.M."/>
            <person name="Vanzee J.P."/>
            <person name="Verjovski-Almeida S."/>
            <person name="Werner D."/>
            <person name="White O."/>
            <person name="Wyder S."/>
            <person name="Zeng Q."/>
            <person name="Zhao Q."/>
            <person name="Zhao Y."/>
            <person name="Hill C.A."/>
            <person name="Raikhel A.S."/>
            <person name="Soares M.B."/>
            <person name="Knudson D.L."/>
            <person name="Lee N.H."/>
            <person name="Galagan J."/>
            <person name="Salzberg S.L."/>
            <person name="Paulsen I.T."/>
            <person name="Dimopoulos G."/>
            <person name="Collins F.H."/>
            <person name="Birren B."/>
            <person name="Fraser-Liggett C.M."/>
            <person name="Severson D.W."/>
        </authorList>
    </citation>
    <scope>NUCLEOTIDE SEQUENCE [LARGE SCALE GENOMIC DNA]</scope>
    <source>
        <strain evidence="2">Liverpool</strain>
    </source>
</reference>
<dbReference type="PhylomeDB" id="Q17PB5"/>
<dbReference type="HOGENOM" id="CLU_001538_2_0_1"/>
<sequence length="319" mass="35512">MVMTEYQTAMQRQQFHHHQMQQMQLQLPPSSGGMPCYTVPECVGDDDEDLDDKWNSSSGVTTSTATTEEEEFGDETPIPTPTATIGAYHPPNNGPPQIGYFVPLTPIFFRSPQFRKRDTIDSNRSRRSTSYCGSATPTLIDNSSSRRSSVACTSPVPPHPIPPPIPQLPAKPLPVSTVSSSDYSSSVKSNNYDRYSESKFSVSHSNFNNATGGNQSCDNSSPPVQKTSRSAQPSPYSYLNPKRFSSPPFSDFSYDKGVNVKNRNSSIIRSKSKKEQRNYHSMNETIEVLADQVVEDERIRETTNKRGVDSNLIRRNPDT</sequence>
<proteinExistence type="predicted"/>
<dbReference type="OMA" id="IYRNQFR"/>
<dbReference type="Proteomes" id="UP000682892">
    <property type="component" value="Unassembled WGS sequence"/>
</dbReference>
<name>Q17PB5_AEDAE</name>
<feature type="compositionally biased region" description="Low complexity" evidence="1">
    <location>
        <begin position="173"/>
        <end position="189"/>
    </location>
</feature>
<feature type="compositionally biased region" description="Low complexity" evidence="1">
    <location>
        <begin position="56"/>
        <end position="66"/>
    </location>
</feature>
<feature type="region of interest" description="Disordered" evidence="1">
    <location>
        <begin position="53"/>
        <end position="78"/>
    </location>
</feature>
<evidence type="ECO:0000313" key="2">
    <source>
        <dbReference type="EMBL" id="EAT48516.1"/>
    </source>
</evidence>
<reference evidence="2" key="1">
    <citation type="submission" date="2005-10" db="EMBL/GenBank/DDBJ databases">
        <authorList>
            <person name="Loftus B.J."/>
            <person name="Nene V.M."/>
            <person name="Hannick L.I."/>
            <person name="Bidwell S."/>
            <person name="Haas B."/>
            <person name="Amedeo P."/>
            <person name="Orvis J."/>
            <person name="Wortman J.R."/>
            <person name="White O.R."/>
            <person name="Salzberg S."/>
            <person name="Shumway M."/>
            <person name="Koo H."/>
            <person name="Zhao Y."/>
            <person name="Holmes M."/>
            <person name="Miller J."/>
            <person name="Schatz M."/>
            <person name="Pop M."/>
            <person name="Pai G."/>
            <person name="Utterback T."/>
            <person name="Rogers Y.-H."/>
            <person name="Kravitz S."/>
            <person name="Fraser C.M."/>
        </authorList>
    </citation>
    <scope>NUCLEOTIDE SEQUENCE</scope>
    <source>
        <strain evidence="2">Liverpool</strain>
    </source>
</reference>
<organism evidence="2 3">
    <name type="scientific">Aedes aegypti</name>
    <name type="common">Yellowfever mosquito</name>
    <name type="synonym">Culex aegypti</name>
    <dbReference type="NCBI Taxonomy" id="7159"/>
    <lineage>
        <taxon>Eukaryota</taxon>
        <taxon>Metazoa</taxon>
        <taxon>Ecdysozoa</taxon>
        <taxon>Arthropoda</taxon>
        <taxon>Hexapoda</taxon>
        <taxon>Insecta</taxon>
        <taxon>Pterygota</taxon>
        <taxon>Neoptera</taxon>
        <taxon>Endopterygota</taxon>
        <taxon>Diptera</taxon>
        <taxon>Nematocera</taxon>
        <taxon>Culicoidea</taxon>
        <taxon>Culicidae</taxon>
        <taxon>Culicinae</taxon>
        <taxon>Aedini</taxon>
        <taxon>Aedes</taxon>
        <taxon>Stegomyia</taxon>
    </lineage>
</organism>
<feature type="region of interest" description="Disordered" evidence="1">
    <location>
        <begin position="118"/>
        <end position="190"/>
    </location>
</feature>
<dbReference type="EMBL" id="CH477193">
    <property type="protein sequence ID" value="EAT48516.1"/>
    <property type="molecule type" value="Genomic_DNA"/>
</dbReference>
<feature type="region of interest" description="Disordered" evidence="1">
    <location>
        <begin position="211"/>
        <end position="257"/>
    </location>
</feature>
<dbReference type="VEuPathDB" id="VectorBase:AAEL018313"/>
<accession>Q17PB5</accession>
<evidence type="ECO:0000313" key="3">
    <source>
        <dbReference type="Proteomes" id="UP000682892"/>
    </source>
</evidence>
<evidence type="ECO:0000256" key="1">
    <source>
        <dbReference type="SAM" id="MobiDB-lite"/>
    </source>
</evidence>
<feature type="compositionally biased region" description="Polar residues" evidence="1">
    <location>
        <begin position="211"/>
        <end position="237"/>
    </location>
</feature>
<feature type="compositionally biased region" description="Polar residues" evidence="1">
    <location>
        <begin position="128"/>
        <end position="142"/>
    </location>
</feature>
<reference evidence="2" key="3">
    <citation type="submission" date="2012-09" db="EMBL/GenBank/DDBJ databases">
        <authorList>
            <consortium name="VectorBase"/>
        </authorList>
    </citation>
    <scope>NUCLEOTIDE SEQUENCE</scope>
    <source>
        <strain evidence="2">Liverpool</strain>
    </source>
</reference>
<feature type="compositionally biased region" description="Pro residues" evidence="1">
    <location>
        <begin position="155"/>
        <end position="172"/>
    </location>
</feature>
<gene>
    <name evidence="2" type="ORF">AaeL_AAEL000409</name>
</gene>